<accession>A0A1K9Z5N0</accession>
<dbReference type="InterPro" id="IPR001608">
    <property type="entry name" value="Ala_racemase_N"/>
</dbReference>
<gene>
    <name evidence="4" type="ORF">NVI5450_1264</name>
</gene>
<dbReference type="PANTHER" id="PTHR28004:SF2">
    <property type="entry name" value="D-SERINE DEHYDRATASE"/>
    <property type="match status" value="1"/>
</dbReference>
<dbReference type="AlphaFoldDB" id="A0A1K9Z5N0"/>
<proteinExistence type="inferred from homology"/>
<dbReference type="PANTHER" id="PTHR28004">
    <property type="entry name" value="ZGC:162816-RELATED"/>
    <property type="match status" value="1"/>
</dbReference>
<feature type="domain" description="D-serine dehydratase-like" evidence="3">
    <location>
        <begin position="232"/>
        <end position="319"/>
    </location>
</feature>
<dbReference type="GO" id="GO:0008721">
    <property type="term" value="F:D-serine ammonia-lyase activity"/>
    <property type="evidence" value="ECO:0007669"/>
    <property type="project" value="TreeGrafter"/>
</dbReference>
<organism evidence="4 5">
    <name type="scientific">Moritella viscosa</name>
    <dbReference type="NCBI Taxonomy" id="80854"/>
    <lineage>
        <taxon>Bacteria</taxon>
        <taxon>Pseudomonadati</taxon>
        <taxon>Pseudomonadota</taxon>
        <taxon>Gammaproteobacteria</taxon>
        <taxon>Alteromonadales</taxon>
        <taxon>Moritellaceae</taxon>
        <taxon>Moritella</taxon>
    </lineage>
</organism>
<dbReference type="SMART" id="SM01119">
    <property type="entry name" value="D-ser_dehydrat"/>
    <property type="match status" value="1"/>
</dbReference>
<dbReference type="CDD" id="cd06819">
    <property type="entry name" value="PLPDE_III_LS_D-TA"/>
    <property type="match status" value="1"/>
</dbReference>
<dbReference type="GO" id="GO:0036088">
    <property type="term" value="P:D-serine catabolic process"/>
    <property type="evidence" value="ECO:0007669"/>
    <property type="project" value="TreeGrafter"/>
</dbReference>
<dbReference type="InterPro" id="IPR051466">
    <property type="entry name" value="D-amino_acid_metab_enzyme"/>
</dbReference>
<comment type="similarity">
    <text evidence="1">Belongs to the DSD1 family.</text>
</comment>
<dbReference type="SUPFAM" id="SSF51419">
    <property type="entry name" value="PLP-binding barrel"/>
    <property type="match status" value="1"/>
</dbReference>
<protein>
    <submittedName>
        <fullName evidence="4">Metal-activated pyridoxal enzyme</fullName>
    </submittedName>
</protein>
<keyword evidence="2" id="KW-0456">Lyase</keyword>
<evidence type="ECO:0000313" key="5">
    <source>
        <dbReference type="Proteomes" id="UP000183794"/>
    </source>
</evidence>
<name>A0A1K9Z5N0_9GAMM</name>
<dbReference type="Gene3D" id="2.40.37.20">
    <property type="entry name" value="D-serine dehydratase-like domain"/>
    <property type="match status" value="1"/>
</dbReference>
<dbReference type="Pfam" id="PF14031">
    <property type="entry name" value="D-ser_dehydrat"/>
    <property type="match status" value="1"/>
</dbReference>
<sequence length="336" mass="36656">MQQFASAKSKHVRPHAKTHKCVEICQLQLDAGSIGISITKPSEAYVLAKANIRHLLITSPIVTKHKLATLAKIIKLAPETMIVVDSEANLAQLNQLGSELNLRINLLVDIDAGIGRTGASFETAFSLALSVHRHANTTLKGIQCYAGHFQHILDNEERKQASAALLNKAGKLKQEIESATGLVNLIQSGSGTGTYEIDSDIASVTEIQPGSYTVMDKEYFDIEYSAGHFQPAMTLLTSVISANHTTHVTVDAGTKAIYKEATHPQIISHAGLNYEWHYFGDEHGKVSGEHLPAVGEVIEMIVPHCDPTINLHDKFYVVENDIVVDIWNIALRGKLA</sequence>
<evidence type="ECO:0000256" key="1">
    <source>
        <dbReference type="ARBA" id="ARBA00005323"/>
    </source>
</evidence>
<evidence type="ECO:0000259" key="3">
    <source>
        <dbReference type="SMART" id="SM01119"/>
    </source>
</evidence>
<dbReference type="Gene3D" id="3.20.20.10">
    <property type="entry name" value="Alanine racemase"/>
    <property type="match status" value="1"/>
</dbReference>
<dbReference type="Proteomes" id="UP000183794">
    <property type="component" value="Unassembled WGS sequence"/>
</dbReference>
<reference evidence="4 5" key="1">
    <citation type="submission" date="2016-11" db="EMBL/GenBank/DDBJ databases">
        <authorList>
            <person name="Jaros S."/>
            <person name="Januszkiewicz K."/>
            <person name="Wedrychowicz H."/>
        </authorList>
    </citation>
    <scope>NUCLEOTIDE SEQUENCE [LARGE SCALE GENOMIC DNA]</scope>
    <source>
        <strain evidence="4">NVI 5450</strain>
    </source>
</reference>
<evidence type="ECO:0000313" key="4">
    <source>
        <dbReference type="EMBL" id="SGY91619.1"/>
    </source>
</evidence>
<dbReference type="Pfam" id="PF01168">
    <property type="entry name" value="Ala_racemase_N"/>
    <property type="match status" value="1"/>
</dbReference>
<dbReference type="EMBL" id="FPLD01000041">
    <property type="protein sequence ID" value="SGY91619.1"/>
    <property type="molecule type" value="Genomic_DNA"/>
</dbReference>
<dbReference type="InterPro" id="IPR029066">
    <property type="entry name" value="PLP-binding_barrel"/>
</dbReference>
<evidence type="ECO:0000256" key="2">
    <source>
        <dbReference type="ARBA" id="ARBA00023239"/>
    </source>
</evidence>
<dbReference type="InterPro" id="IPR026956">
    <property type="entry name" value="D-ser_dehydrat-like_dom"/>
</dbReference>
<dbReference type="InterPro" id="IPR042208">
    <property type="entry name" value="D-ser_dehydrat-like_sf"/>
</dbReference>